<evidence type="ECO:0000259" key="1">
    <source>
        <dbReference type="PROSITE" id="PS51029"/>
    </source>
</evidence>
<dbReference type="SMART" id="SM00595">
    <property type="entry name" value="MADF"/>
    <property type="match status" value="1"/>
</dbReference>
<dbReference type="PANTHER" id="PTHR12243">
    <property type="entry name" value="MADF DOMAIN TRANSCRIPTION FACTOR"/>
    <property type="match status" value="1"/>
</dbReference>
<dbReference type="GO" id="GO:0003677">
    <property type="term" value="F:DNA binding"/>
    <property type="evidence" value="ECO:0007669"/>
    <property type="project" value="InterPro"/>
</dbReference>
<dbReference type="InterPro" id="IPR004210">
    <property type="entry name" value="BESS_motif"/>
</dbReference>
<dbReference type="Pfam" id="PF02944">
    <property type="entry name" value="BESS"/>
    <property type="match status" value="1"/>
</dbReference>
<dbReference type="PROSITE" id="PS51029">
    <property type="entry name" value="MADF"/>
    <property type="match status" value="1"/>
</dbReference>
<gene>
    <name evidence="2" type="ORF">ALC62_09441</name>
</gene>
<accession>A0A195CID1</accession>
<name>A0A195CID1_9HYME</name>
<dbReference type="Proteomes" id="UP000078542">
    <property type="component" value="Unassembled WGS sequence"/>
</dbReference>
<feature type="domain" description="MADF" evidence="1">
    <location>
        <begin position="13"/>
        <end position="102"/>
    </location>
</feature>
<proteinExistence type="predicted"/>
<dbReference type="STRING" id="456900.A0A195CID1"/>
<sequence length="375" mass="42831">MAVPPDSYQISVNIIEAVKEHPVLYCTEVKGEPVKLQEFKQQVWKYVCDQLGLDSTWVRLKWKNLRDTYSRILKCKIKADEGVRRKRWIFEDLLSFLKFPCETDYEPQCVELTKEYVELINSKDLTAEGLLEQLEDRTEDYSEFLEVLEETSADPVILEPVEETVETIETIETLETIETAEILDDSNEQTVAQEVVIVQEIPTEDVNNINQKRSKIRKTGTKRLKTRNTSLVLPSYRRTTRSSSKIDNLNVNDITAIDVPSSIPFNIVSPGIPFMTVKEAKNMEKENGKQKFYLAPESKGIELFFDSMAQAVKKLPSKAQADIKLNICKLVTEAEIKYCGPTTVQSAQQFLTPPGMIPKLILIPCNMLDDPNDKN</sequence>
<dbReference type="Pfam" id="PF10545">
    <property type="entry name" value="MADF_DNA_bdg"/>
    <property type="match status" value="1"/>
</dbReference>
<dbReference type="AlphaFoldDB" id="A0A195CID1"/>
<dbReference type="InterPro" id="IPR006578">
    <property type="entry name" value="MADF-dom"/>
</dbReference>
<evidence type="ECO:0000313" key="2">
    <source>
        <dbReference type="EMBL" id="KYM99823.1"/>
    </source>
</evidence>
<dbReference type="EMBL" id="KQ977791">
    <property type="protein sequence ID" value="KYM99823.1"/>
    <property type="molecule type" value="Genomic_DNA"/>
</dbReference>
<dbReference type="PANTHER" id="PTHR12243:SF67">
    <property type="entry name" value="COREPRESSOR OF PANGOLIN, ISOFORM A-RELATED"/>
    <property type="match status" value="1"/>
</dbReference>
<organism evidence="2 3">
    <name type="scientific">Cyphomyrmex costatus</name>
    <dbReference type="NCBI Taxonomy" id="456900"/>
    <lineage>
        <taxon>Eukaryota</taxon>
        <taxon>Metazoa</taxon>
        <taxon>Ecdysozoa</taxon>
        <taxon>Arthropoda</taxon>
        <taxon>Hexapoda</taxon>
        <taxon>Insecta</taxon>
        <taxon>Pterygota</taxon>
        <taxon>Neoptera</taxon>
        <taxon>Endopterygota</taxon>
        <taxon>Hymenoptera</taxon>
        <taxon>Apocrita</taxon>
        <taxon>Aculeata</taxon>
        <taxon>Formicoidea</taxon>
        <taxon>Formicidae</taxon>
        <taxon>Myrmicinae</taxon>
        <taxon>Cyphomyrmex</taxon>
    </lineage>
</organism>
<dbReference type="InterPro" id="IPR039353">
    <property type="entry name" value="TF_Adf1"/>
</dbReference>
<evidence type="ECO:0000313" key="3">
    <source>
        <dbReference type="Proteomes" id="UP000078542"/>
    </source>
</evidence>
<keyword evidence="3" id="KW-1185">Reference proteome</keyword>
<protein>
    <recommendedName>
        <fullName evidence="1">MADF domain-containing protein</fullName>
    </recommendedName>
</protein>
<reference evidence="2 3" key="1">
    <citation type="submission" date="2016-03" db="EMBL/GenBank/DDBJ databases">
        <title>Cyphomyrmex costatus WGS genome.</title>
        <authorList>
            <person name="Nygaard S."/>
            <person name="Hu H."/>
            <person name="Boomsma J."/>
            <person name="Zhang G."/>
        </authorList>
    </citation>
    <scope>NUCLEOTIDE SEQUENCE [LARGE SCALE GENOMIC DNA]</scope>
    <source>
        <strain evidence="2">MS0001</strain>
        <tissue evidence="2">Whole body</tissue>
    </source>
</reference>